<organism evidence="2 3">
    <name type="scientific">Fusicatenibacter saccharivorans</name>
    <dbReference type="NCBI Taxonomy" id="1150298"/>
    <lineage>
        <taxon>Bacteria</taxon>
        <taxon>Bacillati</taxon>
        <taxon>Bacillota</taxon>
        <taxon>Clostridia</taxon>
        <taxon>Lachnospirales</taxon>
        <taxon>Lachnospiraceae</taxon>
        <taxon>Fusicatenibacter</taxon>
    </lineage>
</organism>
<proteinExistence type="predicted"/>
<dbReference type="RefSeq" id="WP_055268237.1">
    <property type="nucleotide sequence ID" value="NZ_CZAL01000029.1"/>
</dbReference>
<evidence type="ECO:0000313" key="2">
    <source>
        <dbReference type="EMBL" id="CUP99606.1"/>
    </source>
</evidence>
<protein>
    <submittedName>
        <fullName evidence="2">Uncharacterized protein</fullName>
    </submittedName>
</protein>
<sequence>MKTYTYDEVNVFIKELETGRDEIQNKISGLREKQKSLKLLDFKGKQEIDKEIEDLTFNSTCHNYSILMLQLYEDSIKPNRGSMEDKKLIQCEKEAEAGNGISKLIIFCHKCFVEHTIVDHDLKRLEMEAGDGSYSSAYILFGYNMFFAD</sequence>
<keyword evidence="1" id="KW-0175">Coiled coil</keyword>
<dbReference type="EMBL" id="CZAL01000029">
    <property type="protein sequence ID" value="CUP99606.1"/>
    <property type="molecule type" value="Genomic_DNA"/>
</dbReference>
<dbReference type="AlphaFoldDB" id="A0A174SSA5"/>
<accession>A0A174SSA5</accession>
<gene>
    <name evidence="2" type="ORF">ERS852498_03352</name>
</gene>
<evidence type="ECO:0000256" key="1">
    <source>
        <dbReference type="SAM" id="Coils"/>
    </source>
</evidence>
<evidence type="ECO:0000313" key="3">
    <source>
        <dbReference type="Proteomes" id="UP000095709"/>
    </source>
</evidence>
<name>A0A174SSA5_9FIRM</name>
<dbReference type="Proteomes" id="UP000095709">
    <property type="component" value="Unassembled WGS sequence"/>
</dbReference>
<reference evidence="2 3" key="1">
    <citation type="submission" date="2015-09" db="EMBL/GenBank/DDBJ databases">
        <authorList>
            <consortium name="Pathogen Informatics"/>
        </authorList>
    </citation>
    <scope>NUCLEOTIDE SEQUENCE [LARGE SCALE GENOMIC DNA]</scope>
    <source>
        <strain evidence="2 3">2789STDY5834885</strain>
    </source>
</reference>
<feature type="coiled-coil region" evidence="1">
    <location>
        <begin position="13"/>
        <end position="40"/>
    </location>
</feature>